<accession>A0A4Z2JDD5</accession>
<comment type="caution">
    <text evidence="1">The sequence shown here is derived from an EMBL/GenBank/DDBJ whole genome shotgun (WGS) entry which is preliminary data.</text>
</comment>
<keyword evidence="2" id="KW-1185">Reference proteome</keyword>
<protein>
    <submittedName>
        <fullName evidence="1">Uncharacterized protein</fullName>
    </submittedName>
</protein>
<dbReference type="AlphaFoldDB" id="A0A4Z2JDD5"/>
<dbReference type="Proteomes" id="UP000314294">
    <property type="component" value="Unassembled WGS sequence"/>
</dbReference>
<name>A0A4Z2JDD5_9TELE</name>
<evidence type="ECO:0000313" key="2">
    <source>
        <dbReference type="Proteomes" id="UP000314294"/>
    </source>
</evidence>
<proteinExistence type="predicted"/>
<gene>
    <name evidence="1" type="ORF">EYF80_001511</name>
</gene>
<reference evidence="1 2" key="1">
    <citation type="submission" date="2019-03" db="EMBL/GenBank/DDBJ databases">
        <title>First draft genome of Liparis tanakae, snailfish: a comprehensive survey of snailfish specific genes.</title>
        <authorList>
            <person name="Kim W."/>
            <person name="Song I."/>
            <person name="Jeong J.-H."/>
            <person name="Kim D."/>
            <person name="Kim S."/>
            <person name="Ryu S."/>
            <person name="Song J.Y."/>
            <person name="Lee S.K."/>
        </authorList>
    </citation>
    <scope>NUCLEOTIDE SEQUENCE [LARGE SCALE GENOMIC DNA]</scope>
    <source>
        <tissue evidence="1">Muscle</tissue>
    </source>
</reference>
<dbReference type="EMBL" id="SRLO01000006">
    <property type="protein sequence ID" value="TNN88295.1"/>
    <property type="molecule type" value="Genomic_DNA"/>
</dbReference>
<sequence>MSVGRDKWGLPIVLSIGVNNRSIVPFMNKDRVLGACGTLPPVDTGVPSLYWRHSRVIWGSTAEGNA</sequence>
<organism evidence="1 2">
    <name type="scientific">Liparis tanakae</name>
    <name type="common">Tanaka's snailfish</name>
    <dbReference type="NCBI Taxonomy" id="230148"/>
    <lineage>
        <taxon>Eukaryota</taxon>
        <taxon>Metazoa</taxon>
        <taxon>Chordata</taxon>
        <taxon>Craniata</taxon>
        <taxon>Vertebrata</taxon>
        <taxon>Euteleostomi</taxon>
        <taxon>Actinopterygii</taxon>
        <taxon>Neopterygii</taxon>
        <taxon>Teleostei</taxon>
        <taxon>Neoteleostei</taxon>
        <taxon>Acanthomorphata</taxon>
        <taxon>Eupercaria</taxon>
        <taxon>Perciformes</taxon>
        <taxon>Cottioidei</taxon>
        <taxon>Cottales</taxon>
        <taxon>Liparidae</taxon>
        <taxon>Liparis</taxon>
    </lineage>
</organism>
<evidence type="ECO:0000313" key="1">
    <source>
        <dbReference type="EMBL" id="TNN88295.1"/>
    </source>
</evidence>